<proteinExistence type="predicted"/>
<feature type="domain" description="MnmC-like methyltransferase" evidence="1">
    <location>
        <begin position="136"/>
        <end position="257"/>
    </location>
</feature>
<dbReference type="EMBL" id="BMPZ01000003">
    <property type="protein sequence ID" value="GGI79661.1"/>
    <property type="molecule type" value="Genomic_DNA"/>
</dbReference>
<comment type="caution">
    <text evidence="2">The sequence shown here is derived from an EMBL/GenBank/DDBJ whole genome shotgun (WGS) entry which is preliminary data.</text>
</comment>
<dbReference type="InterPro" id="IPR047785">
    <property type="entry name" value="tRNA_MNMC2"/>
</dbReference>
<dbReference type="RefSeq" id="WP_188919701.1">
    <property type="nucleotide sequence ID" value="NZ_BMPZ01000003.1"/>
</dbReference>
<dbReference type="AlphaFoldDB" id="A0A917N9Q8"/>
<keyword evidence="3" id="KW-1185">Reference proteome</keyword>
<organism evidence="2 3">
    <name type="scientific">Shewanella gelidii</name>
    <dbReference type="NCBI Taxonomy" id="1642821"/>
    <lineage>
        <taxon>Bacteria</taxon>
        <taxon>Pseudomonadati</taxon>
        <taxon>Pseudomonadota</taxon>
        <taxon>Gammaproteobacteria</taxon>
        <taxon>Alteromonadales</taxon>
        <taxon>Shewanellaceae</taxon>
        <taxon>Shewanella</taxon>
    </lineage>
</organism>
<evidence type="ECO:0000313" key="2">
    <source>
        <dbReference type="EMBL" id="GGI79661.1"/>
    </source>
</evidence>
<reference evidence="2" key="1">
    <citation type="journal article" date="2014" name="Int. J. Syst. Evol. Microbiol.">
        <title>Complete genome sequence of Corynebacterium casei LMG S-19264T (=DSM 44701T), isolated from a smear-ripened cheese.</title>
        <authorList>
            <consortium name="US DOE Joint Genome Institute (JGI-PGF)"/>
            <person name="Walter F."/>
            <person name="Albersmeier A."/>
            <person name="Kalinowski J."/>
            <person name="Ruckert C."/>
        </authorList>
    </citation>
    <scope>NUCLEOTIDE SEQUENCE</scope>
    <source>
        <strain evidence="2">JCM 30804</strain>
    </source>
</reference>
<dbReference type="GO" id="GO:0004808">
    <property type="term" value="F:tRNA (5-methylaminomethyl-2-thiouridylate)(34)-methyltransferase activity"/>
    <property type="evidence" value="ECO:0007669"/>
    <property type="project" value="InterPro"/>
</dbReference>
<dbReference type="InterPro" id="IPR029063">
    <property type="entry name" value="SAM-dependent_MTases_sf"/>
</dbReference>
<dbReference type="PANTHER" id="PTHR39963">
    <property type="entry name" value="SLL0983 PROTEIN"/>
    <property type="match status" value="1"/>
</dbReference>
<dbReference type="SUPFAM" id="SSF53335">
    <property type="entry name" value="S-adenosyl-L-methionine-dependent methyltransferases"/>
    <property type="match status" value="1"/>
</dbReference>
<name>A0A917N9Q8_9GAMM</name>
<gene>
    <name evidence="2" type="ORF">GCM10009332_16330</name>
</gene>
<dbReference type="GO" id="GO:0016645">
    <property type="term" value="F:oxidoreductase activity, acting on the CH-NH group of donors"/>
    <property type="evidence" value="ECO:0007669"/>
    <property type="project" value="InterPro"/>
</dbReference>
<dbReference type="Proteomes" id="UP000613743">
    <property type="component" value="Unassembled WGS sequence"/>
</dbReference>
<dbReference type="Gene3D" id="3.40.50.150">
    <property type="entry name" value="Vaccinia Virus protein VP39"/>
    <property type="match status" value="1"/>
</dbReference>
<protein>
    <recommendedName>
        <fullName evidence="1">MnmC-like methyltransferase domain-containing protein</fullName>
    </recommendedName>
</protein>
<dbReference type="PANTHER" id="PTHR39963:SF1">
    <property type="entry name" value="MNMC-LIKE METHYLTRANSFERASE DOMAIN-CONTAINING PROTEIN"/>
    <property type="match status" value="1"/>
</dbReference>
<dbReference type="InterPro" id="IPR008471">
    <property type="entry name" value="MnmC-like_methylTransf"/>
</dbReference>
<sequence length="258" mass="29127">MDEIQLQLTADGSHTLMNTRLDESYHAHNGALSEAMHVYVEAGFDAVAKLLCHPVRDDGEYRSDCLSIELGRPINILEFGFGSGLNAILTLERAVETKRAVRYIGLEAQPLPQKITSQLNYQQFLDPEIEGLLAKLHSSPWEHWTQITPRFDVLKIASRLEDVVVSSNANYGQFSTKEMPIDSIDLIYFDAFAPNRQPEVWSVANYQKCFDLLRAGGLLVTYCANGQFKRDLKTIGYQVEVYPGALGRREMTRAWKPS</sequence>
<dbReference type="NCBIfam" id="NF033855">
    <property type="entry name" value="tRNA_MNMC2"/>
    <property type="match status" value="1"/>
</dbReference>
<dbReference type="Pfam" id="PF05430">
    <property type="entry name" value="Methyltransf_30"/>
    <property type="match status" value="1"/>
</dbReference>
<reference evidence="2" key="2">
    <citation type="submission" date="2020-09" db="EMBL/GenBank/DDBJ databases">
        <authorList>
            <person name="Sun Q."/>
            <person name="Ohkuma M."/>
        </authorList>
    </citation>
    <scope>NUCLEOTIDE SEQUENCE</scope>
    <source>
        <strain evidence="2">JCM 30804</strain>
    </source>
</reference>
<evidence type="ECO:0000259" key="1">
    <source>
        <dbReference type="Pfam" id="PF05430"/>
    </source>
</evidence>
<evidence type="ECO:0000313" key="3">
    <source>
        <dbReference type="Proteomes" id="UP000613743"/>
    </source>
</evidence>
<accession>A0A917N9Q8</accession>